<evidence type="ECO:0000313" key="5">
    <source>
        <dbReference type="EMBL" id="KAK4243521.1"/>
    </source>
</evidence>
<accession>A0AAN7CKW0</accession>
<dbReference type="GO" id="GO:0030410">
    <property type="term" value="F:nicotianamine synthase activity"/>
    <property type="evidence" value="ECO:0007669"/>
    <property type="project" value="InterPro"/>
</dbReference>
<dbReference type="Proteomes" id="UP001303647">
    <property type="component" value="Unassembled WGS sequence"/>
</dbReference>
<dbReference type="Pfam" id="PF03059">
    <property type="entry name" value="NAS"/>
    <property type="match status" value="2"/>
</dbReference>
<dbReference type="PROSITE" id="PS51142">
    <property type="entry name" value="NAS"/>
    <property type="match status" value="1"/>
</dbReference>
<keyword evidence="2" id="KW-0808">Transferase</keyword>
<reference evidence="5" key="1">
    <citation type="journal article" date="2023" name="Mol. Phylogenet. Evol.">
        <title>Genome-scale phylogeny and comparative genomics of the fungal order Sordariales.</title>
        <authorList>
            <person name="Hensen N."/>
            <person name="Bonometti L."/>
            <person name="Westerberg I."/>
            <person name="Brannstrom I.O."/>
            <person name="Guillou S."/>
            <person name="Cros-Aarteil S."/>
            <person name="Calhoun S."/>
            <person name="Haridas S."/>
            <person name="Kuo A."/>
            <person name="Mondo S."/>
            <person name="Pangilinan J."/>
            <person name="Riley R."/>
            <person name="LaButti K."/>
            <person name="Andreopoulos B."/>
            <person name="Lipzen A."/>
            <person name="Chen C."/>
            <person name="Yan M."/>
            <person name="Daum C."/>
            <person name="Ng V."/>
            <person name="Clum A."/>
            <person name="Steindorff A."/>
            <person name="Ohm R.A."/>
            <person name="Martin F."/>
            <person name="Silar P."/>
            <person name="Natvig D.O."/>
            <person name="Lalanne C."/>
            <person name="Gautier V."/>
            <person name="Ament-Velasquez S.L."/>
            <person name="Kruys A."/>
            <person name="Hutchinson M.I."/>
            <person name="Powell A.J."/>
            <person name="Barry K."/>
            <person name="Miller A.N."/>
            <person name="Grigoriev I.V."/>
            <person name="Debuchy R."/>
            <person name="Gladieux P."/>
            <person name="Hiltunen Thoren M."/>
            <person name="Johannesson H."/>
        </authorList>
    </citation>
    <scope>NUCLEOTIDE SEQUENCE</scope>
    <source>
        <strain evidence="5">CBS 359.72</strain>
    </source>
</reference>
<evidence type="ECO:0000256" key="1">
    <source>
        <dbReference type="ARBA" id="ARBA00007009"/>
    </source>
</evidence>
<proteinExistence type="inferred from homology"/>
<organism evidence="5 6">
    <name type="scientific">Corynascus novoguineensis</name>
    <dbReference type="NCBI Taxonomy" id="1126955"/>
    <lineage>
        <taxon>Eukaryota</taxon>
        <taxon>Fungi</taxon>
        <taxon>Dikarya</taxon>
        <taxon>Ascomycota</taxon>
        <taxon>Pezizomycotina</taxon>
        <taxon>Sordariomycetes</taxon>
        <taxon>Sordariomycetidae</taxon>
        <taxon>Sordariales</taxon>
        <taxon>Chaetomiaceae</taxon>
        <taxon>Corynascus</taxon>
    </lineage>
</organism>
<name>A0AAN7CKW0_9PEZI</name>
<comment type="similarity">
    <text evidence="1">Belongs to the nicotianamine synthase (NAS)-like family.</text>
</comment>
<keyword evidence="6" id="KW-1185">Reference proteome</keyword>
<evidence type="ECO:0000256" key="3">
    <source>
        <dbReference type="ARBA" id="ARBA00022691"/>
    </source>
</evidence>
<feature type="region of interest" description="Disordered" evidence="4">
    <location>
        <begin position="206"/>
        <end position="225"/>
    </location>
</feature>
<dbReference type="InterPro" id="IPR029063">
    <property type="entry name" value="SAM-dependent_MTases_sf"/>
</dbReference>
<protein>
    <submittedName>
        <fullName evidence="5">Nicotianamine synthase</fullName>
    </submittedName>
</protein>
<evidence type="ECO:0000256" key="4">
    <source>
        <dbReference type="SAM" id="MobiDB-lite"/>
    </source>
</evidence>
<dbReference type="Gene3D" id="3.40.50.150">
    <property type="entry name" value="Vaccinia Virus protein VP39"/>
    <property type="match status" value="1"/>
</dbReference>
<dbReference type="AlphaFoldDB" id="A0AAN7CKW0"/>
<keyword evidence="3" id="KW-0949">S-adenosyl-L-methionine</keyword>
<dbReference type="PANTHER" id="PTHR32266:SF12">
    <property type="entry name" value="NICOTIANAMINE SYNTHASE 3"/>
    <property type="match status" value="1"/>
</dbReference>
<dbReference type="InterPro" id="IPR004298">
    <property type="entry name" value="Nicotian_synth"/>
</dbReference>
<evidence type="ECO:0000256" key="2">
    <source>
        <dbReference type="ARBA" id="ARBA00022679"/>
    </source>
</evidence>
<sequence length="383" mass="41144">MALLTSWLRLSSPKTTKMDPCPCASHDSLAIVEKADILRDQLADSASKNVQCLVQQIVETHSQLLKLPHLRPGKVINQLLGNLVSVCSEIHDQEVVDKVLTNPSVQAILPSLRQICAQSESCLELHWAEHVLSAEGNSDEALARLETFPYYENYQELTRLELCAILSATKTAPRRVAFIGSGPLPLTSLCLLQSLKQQNALINALSGPPLASTEPQDSNPTKDGPVILNIDCDSTAIAASLTLSLALGEAGRGMEFMCADAEAETTTSSSSPAPSSSSSVASSPTTTSTQEKHKDLVEFDVVYLAALVGLSRADKERIVLGVADRMRPGALLVARSAWGLRTCLYPEVDLAATAALRRRLECCVVVHPYGQVVNSVIVARVRA</sequence>
<feature type="region of interest" description="Disordered" evidence="4">
    <location>
        <begin position="261"/>
        <end position="291"/>
    </location>
</feature>
<dbReference type="PANTHER" id="PTHR32266">
    <property type="entry name" value="NICOTIANAMINE SYNTHASE 3"/>
    <property type="match status" value="1"/>
</dbReference>
<comment type="caution">
    <text evidence="5">The sequence shown here is derived from an EMBL/GenBank/DDBJ whole genome shotgun (WGS) entry which is preliminary data.</text>
</comment>
<reference evidence="5" key="2">
    <citation type="submission" date="2023-05" db="EMBL/GenBank/DDBJ databases">
        <authorList>
            <consortium name="Lawrence Berkeley National Laboratory"/>
            <person name="Steindorff A."/>
            <person name="Hensen N."/>
            <person name="Bonometti L."/>
            <person name="Westerberg I."/>
            <person name="Brannstrom I.O."/>
            <person name="Guillou S."/>
            <person name="Cros-Aarteil S."/>
            <person name="Calhoun S."/>
            <person name="Haridas S."/>
            <person name="Kuo A."/>
            <person name="Mondo S."/>
            <person name="Pangilinan J."/>
            <person name="Riley R."/>
            <person name="Labutti K."/>
            <person name="Andreopoulos B."/>
            <person name="Lipzen A."/>
            <person name="Chen C."/>
            <person name="Yanf M."/>
            <person name="Daum C."/>
            <person name="Ng V."/>
            <person name="Clum A."/>
            <person name="Ohm R."/>
            <person name="Martin F."/>
            <person name="Silar P."/>
            <person name="Natvig D."/>
            <person name="Lalanne C."/>
            <person name="Gautier V."/>
            <person name="Ament-Velasquez S.L."/>
            <person name="Kruys A."/>
            <person name="Hutchinson M.I."/>
            <person name="Powell A.J."/>
            <person name="Barry K."/>
            <person name="Miller A.N."/>
            <person name="Grigoriev I.V."/>
            <person name="Debuchy R."/>
            <person name="Gladieux P."/>
            <person name="Thoren M.H."/>
            <person name="Johannesson H."/>
        </authorList>
    </citation>
    <scope>NUCLEOTIDE SEQUENCE</scope>
    <source>
        <strain evidence="5">CBS 359.72</strain>
    </source>
</reference>
<evidence type="ECO:0000313" key="6">
    <source>
        <dbReference type="Proteomes" id="UP001303647"/>
    </source>
</evidence>
<dbReference type="GO" id="GO:0030418">
    <property type="term" value="P:nicotianamine biosynthetic process"/>
    <property type="evidence" value="ECO:0007669"/>
    <property type="project" value="InterPro"/>
</dbReference>
<dbReference type="EMBL" id="MU857807">
    <property type="protein sequence ID" value="KAK4243521.1"/>
    <property type="molecule type" value="Genomic_DNA"/>
</dbReference>
<feature type="compositionally biased region" description="Low complexity" evidence="4">
    <location>
        <begin position="265"/>
        <end position="289"/>
    </location>
</feature>
<gene>
    <name evidence="5" type="ORF">C7999DRAFT_44685</name>
</gene>